<dbReference type="SUPFAM" id="SSF48452">
    <property type="entry name" value="TPR-like"/>
    <property type="match status" value="1"/>
</dbReference>
<dbReference type="Gene3D" id="1.25.40.10">
    <property type="entry name" value="Tetratricopeptide repeat domain"/>
    <property type="match status" value="1"/>
</dbReference>
<feature type="chain" id="PRO_5012692465" evidence="1">
    <location>
        <begin position="23"/>
        <end position="322"/>
    </location>
</feature>
<feature type="signal peptide" evidence="1">
    <location>
        <begin position="1"/>
        <end position="22"/>
    </location>
</feature>
<dbReference type="CDD" id="cd02549">
    <property type="entry name" value="Peptidase_C39A"/>
    <property type="match status" value="1"/>
</dbReference>
<dbReference type="InterPro" id="IPR039563">
    <property type="entry name" value="Peptidase_C39_single_dom"/>
</dbReference>
<sequence>MYKSIIRLLVPTVLTIMLSACAQSPVLSPQTAQLPERVELSDVPFFPQTEYQCGPAALSTMLTQRGVATSPGLLKDQVYIPGREGSLQIEMVAAARAHDMLVYPLQPKLESILHQVAAGNPVLVLQNQAFDWYPQWHFAVVVGFDLRAKTLILRSGTTRRWTTGFAGFDESWARAKRWAVVTMPPNKLPANPEMQTWLKAASDLEETDHKQAALSAYRTATRQWPNEALTWFAMANSRHAGGDAAGAEADLRKSVQHKPDFAAGWFNLSQVLAERGCGQQAAQAQACAKQLAPKDERFGSPLKVATQAAGQCSVLQACSTMQ</sequence>
<dbReference type="Proteomes" id="UP000242915">
    <property type="component" value="Unassembled WGS sequence"/>
</dbReference>
<evidence type="ECO:0000313" key="3">
    <source>
        <dbReference type="EMBL" id="SNS82014.1"/>
    </source>
</evidence>
<dbReference type="AlphaFoldDB" id="A0A239HP16"/>
<dbReference type="EMBL" id="FZOG01000005">
    <property type="protein sequence ID" value="SNS82014.1"/>
    <property type="molecule type" value="Genomic_DNA"/>
</dbReference>
<proteinExistence type="predicted"/>
<accession>A0A239HP16</accession>
<feature type="domain" description="Peptidase C39-like" evidence="2">
    <location>
        <begin position="42"/>
        <end position="152"/>
    </location>
</feature>
<dbReference type="NCBIfam" id="NF033920">
    <property type="entry name" value="C39_PA2778_fam"/>
    <property type="match status" value="1"/>
</dbReference>
<name>A0A239HP16_9PSED</name>
<dbReference type="InterPro" id="IPR039564">
    <property type="entry name" value="Peptidase_C39-like"/>
</dbReference>
<reference evidence="4" key="1">
    <citation type="submission" date="2017-06" db="EMBL/GenBank/DDBJ databases">
        <authorList>
            <person name="Varghese N."/>
            <person name="Submissions S."/>
        </authorList>
    </citation>
    <scope>NUCLEOTIDE SEQUENCE [LARGE SCALE GENOMIC DNA]</scope>
    <source>
        <strain evidence="4">CIP 108523</strain>
    </source>
</reference>
<dbReference type="Gene3D" id="3.90.70.10">
    <property type="entry name" value="Cysteine proteinases"/>
    <property type="match status" value="1"/>
</dbReference>
<keyword evidence="4" id="KW-1185">Reference proteome</keyword>
<evidence type="ECO:0000256" key="1">
    <source>
        <dbReference type="SAM" id="SignalP"/>
    </source>
</evidence>
<evidence type="ECO:0000313" key="4">
    <source>
        <dbReference type="Proteomes" id="UP000242915"/>
    </source>
</evidence>
<dbReference type="Pfam" id="PF13529">
    <property type="entry name" value="Peptidase_C39_2"/>
    <property type="match status" value="1"/>
</dbReference>
<protein>
    <submittedName>
        <fullName evidence="3">Peptidase_C39 like family protein</fullName>
    </submittedName>
</protein>
<dbReference type="PROSITE" id="PS51257">
    <property type="entry name" value="PROKAR_LIPOPROTEIN"/>
    <property type="match status" value="1"/>
</dbReference>
<evidence type="ECO:0000259" key="2">
    <source>
        <dbReference type="Pfam" id="PF13529"/>
    </source>
</evidence>
<dbReference type="InterPro" id="IPR011990">
    <property type="entry name" value="TPR-like_helical_dom_sf"/>
</dbReference>
<gene>
    <name evidence="3" type="ORF">SAMN05216255_3450</name>
</gene>
<keyword evidence="1" id="KW-0732">Signal</keyword>
<organism evidence="3 4">
    <name type="scientific">Pseudomonas segetis</name>
    <dbReference type="NCBI Taxonomy" id="298908"/>
    <lineage>
        <taxon>Bacteria</taxon>
        <taxon>Pseudomonadati</taxon>
        <taxon>Pseudomonadota</taxon>
        <taxon>Gammaproteobacteria</taxon>
        <taxon>Pseudomonadales</taxon>
        <taxon>Pseudomonadaceae</taxon>
        <taxon>Pseudomonas</taxon>
    </lineage>
</organism>